<keyword evidence="2" id="KW-1185">Reference proteome</keyword>
<comment type="caution">
    <text evidence="1">The sequence shown here is derived from an EMBL/GenBank/DDBJ whole genome shotgun (WGS) entry which is preliminary data.</text>
</comment>
<evidence type="ECO:0000313" key="1">
    <source>
        <dbReference type="EMBL" id="KAF6022570.1"/>
    </source>
</evidence>
<dbReference type="AlphaFoldDB" id="A0A7J7J8K7"/>
<proteinExistence type="predicted"/>
<evidence type="ECO:0000313" key="2">
    <source>
        <dbReference type="Proteomes" id="UP000593567"/>
    </source>
</evidence>
<sequence>MLFVELWCCHVRVVVIFDDVSFRASGDGNNFCAAVERVVWQELFRQAITTFLNSKILVFISYKDRPHTK</sequence>
<dbReference type="Proteomes" id="UP000593567">
    <property type="component" value="Unassembled WGS sequence"/>
</dbReference>
<dbReference type="EMBL" id="VXIV02002836">
    <property type="protein sequence ID" value="KAF6022570.1"/>
    <property type="molecule type" value="Genomic_DNA"/>
</dbReference>
<organism evidence="1 2">
    <name type="scientific">Bugula neritina</name>
    <name type="common">Brown bryozoan</name>
    <name type="synonym">Sertularia neritina</name>
    <dbReference type="NCBI Taxonomy" id="10212"/>
    <lineage>
        <taxon>Eukaryota</taxon>
        <taxon>Metazoa</taxon>
        <taxon>Spiralia</taxon>
        <taxon>Lophotrochozoa</taxon>
        <taxon>Bryozoa</taxon>
        <taxon>Gymnolaemata</taxon>
        <taxon>Cheilostomatida</taxon>
        <taxon>Flustrina</taxon>
        <taxon>Buguloidea</taxon>
        <taxon>Bugulidae</taxon>
        <taxon>Bugula</taxon>
    </lineage>
</organism>
<reference evidence="1" key="1">
    <citation type="submission" date="2020-06" db="EMBL/GenBank/DDBJ databases">
        <title>Draft genome of Bugula neritina, a colonial animal packing powerful symbionts and potential medicines.</title>
        <authorList>
            <person name="Rayko M."/>
        </authorList>
    </citation>
    <scope>NUCLEOTIDE SEQUENCE [LARGE SCALE GENOMIC DNA]</scope>
    <source>
        <strain evidence="1">Kwan_BN1</strain>
    </source>
</reference>
<name>A0A7J7J8K7_BUGNE</name>
<gene>
    <name evidence="1" type="ORF">EB796_019119</name>
</gene>
<accession>A0A7J7J8K7</accession>
<protein>
    <submittedName>
        <fullName evidence="1">Uncharacterized protein</fullName>
    </submittedName>
</protein>